<keyword evidence="1" id="KW-0645">Protease</keyword>
<dbReference type="EMBL" id="MN740254">
    <property type="protein sequence ID" value="QHT96155.1"/>
    <property type="molecule type" value="Genomic_DNA"/>
</dbReference>
<keyword evidence="4" id="KW-0720">Serine protease</keyword>
<dbReference type="SUPFAM" id="SSF52540">
    <property type="entry name" value="P-loop containing nucleoside triphosphate hydrolases"/>
    <property type="match status" value="1"/>
</dbReference>
<evidence type="ECO:0000256" key="5">
    <source>
        <dbReference type="ARBA" id="ARBA00022840"/>
    </source>
</evidence>
<dbReference type="GO" id="GO:0005524">
    <property type="term" value="F:ATP binding"/>
    <property type="evidence" value="ECO:0007669"/>
    <property type="project" value="UniProtKB-KW"/>
</dbReference>
<keyword evidence="2" id="KW-0547">Nucleotide-binding</keyword>
<dbReference type="InterPro" id="IPR027417">
    <property type="entry name" value="P-loop_NTPase"/>
</dbReference>
<dbReference type="GO" id="GO:0030163">
    <property type="term" value="P:protein catabolic process"/>
    <property type="evidence" value="ECO:0007669"/>
    <property type="project" value="InterPro"/>
</dbReference>
<sequence>MISFNNQKMKLFILQKRYSEICNSVKNLQFHISNLYKNNFIDYNERNIVLSNLLEISKNINSKYNEFINIEVDTADETDSTDISGDDKDSAIYDNFDKLNEYFKNIPDNDILGIDSKPLDEFNVSINKLIEKYGYGNLFDTLNVYIGEIKVNLIDKTDTLFLKDIDSLVTIISIQQIDVSDYNIDFGNNNYKFEKPDKFKNNDHLEMERYLFIKINKNIVRLGFLFNNDLVNINLKSSQINSPYLYNKKNEIVSYIEENNKDLDGKFLKQFLRYDYLGNIYCMSPKEYNDYFYNMYSKFIEIVNHTILNLMKEFLSKSTDLKTMFNIIFLLLLGDEENNDIAGILLGLLKEKKNQTKSIYNLFYDNLGYYLQMKLKRSSTSIKNQIDKVKALSIEDVDYTKQLVTNKSIPANVKTLAMEKIEEMKSFNNEYFKQLTFVKNILNYPWSSSGEDMFFKNLKQNDTKALEYIKNVEDKLENSSYGHDEAKKSLLQVIGKWISNPSSQGTSFGLVGPPGVGKTLLAKSVSEALDIPFAQITLGGQNDGEILHGHGYTYSGSQPGMIIKKMAEMGKSRCILYFDELDKACSKHGHVNEITSILIHLTDPNMNNTFQDRFFQGVDFPLDKVIMMFSYNDSSLVDSILLDRIKEINVSPYTINDKIEIIKTFTLPELKKSIGFDDIDIKITNDMIEYIIENYTMEAGVRSIKRKIEEILLTLNLDKICKKGLFAKNRKVINLTEKVIKDILKSPISDNTEMHLNPEVGIINGLYATTGGSGGIIPIQVFVNASSATNEFELKLTGKQGDVMKESVNCSYTAATQYIMRNLDKYKHIKDINDHLNKDFKYGFHIHTPSTSTPKDGPSAGCAFTTAFISRLLNKKIKNDVAMTGEVELTGKITKIGGLNYKLIGAKRAGIKQIYVPLENKKDLDEIKVKYSKLIDKNFKVDTFEYIDEIIDKILI</sequence>
<dbReference type="InterPro" id="IPR003593">
    <property type="entry name" value="AAA+_ATPase"/>
</dbReference>
<dbReference type="InterPro" id="IPR014721">
    <property type="entry name" value="Ribsml_uS5_D2-typ_fold_subgr"/>
</dbReference>
<dbReference type="Gene3D" id="3.40.50.300">
    <property type="entry name" value="P-loop containing nucleotide triphosphate hydrolases"/>
    <property type="match status" value="1"/>
</dbReference>
<evidence type="ECO:0000256" key="1">
    <source>
        <dbReference type="ARBA" id="ARBA00022670"/>
    </source>
</evidence>
<dbReference type="GO" id="GO:0006508">
    <property type="term" value="P:proteolysis"/>
    <property type="evidence" value="ECO:0007669"/>
    <property type="project" value="UniProtKB-KW"/>
</dbReference>
<dbReference type="Pfam" id="PF00004">
    <property type="entry name" value="AAA"/>
    <property type="match status" value="1"/>
</dbReference>
<evidence type="ECO:0000256" key="2">
    <source>
        <dbReference type="ARBA" id="ARBA00022741"/>
    </source>
</evidence>
<organism evidence="7">
    <name type="scientific">viral metagenome</name>
    <dbReference type="NCBI Taxonomy" id="1070528"/>
    <lineage>
        <taxon>unclassified sequences</taxon>
        <taxon>metagenomes</taxon>
        <taxon>organismal metagenomes</taxon>
    </lineage>
</organism>
<dbReference type="Gene3D" id="1.10.8.60">
    <property type="match status" value="1"/>
</dbReference>
<dbReference type="GO" id="GO:0016887">
    <property type="term" value="F:ATP hydrolysis activity"/>
    <property type="evidence" value="ECO:0007669"/>
    <property type="project" value="InterPro"/>
</dbReference>
<dbReference type="InterPro" id="IPR020568">
    <property type="entry name" value="Ribosomal_Su5_D2-typ_SF"/>
</dbReference>
<evidence type="ECO:0000313" key="7">
    <source>
        <dbReference type="EMBL" id="QHT96155.1"/>
    </source>
</evidence>
<dbReference type="InterPro" id="IPR008269">
    <property type="entry name" value="Lon_proteolytic"/>
</dbReference>
<reference evidence="7" key="1">
    <citation type="journal article" date="2020" name="Nature">
        <title>Giant virus diversity and host interactions through global metagenomics.</title>
        <authorList>
            <person name="Schulz F."/>
            <person name="Roux S."/>
            <person name="Paez-Espino D."/>
            <person name="Jungbluth S."/>
            <person name="Walsh D.A."/>
            <person name="Denef V.J."/>
            <person name="McMahon K.D."/>
            <person name="Konstantinidis K.T."/>
            <person name="Eloe-Fadrosh E.A."/>
            <person name="Kyrpides N.C."/>
            <person name="Woyke T."/>
        </authorList>
    </citation>
    <scope>NUCLEOTIDE SEQUENCE</scope>
    <source>
        <strain evidence="7">GVMAG-M-3300024302-11</strain>
    </source>
</reference>
<dbReference type="PROSITE" id="PS51786">
    <property type="entry name" value="LON_PROTEOLYTIC"/>
    <property type="match status" value="1"/>
</dbReference>
<dbReference type="PRINTS" id="PR00830">
    <property type="entry name" value="ENDOLAPTASE"/>
</dbReference>
<evidence type="ECO:0000259" key="6">
    <source>
        <dbReference type="PROSITE" id="PS51786"/>
    </source>
</evidence>
<dbReference type="Gene3D" id="3.30.230.10">
    <property type="match status" value="1"/>
</dbReference>
<dbReference type="PANTHER" id="PTHR10046">
    <property type="entry name" value="ATP DEPENDENT LON PROTEASE FAMILY MEMBER"/>
    <property type="match status" value="1"/>
</dbReference>
<keyword evidence="3" id="KW-0378">Hydrolase</keyword>
<dbReference type="GO" id="GO:0004176">
    <property type="term" value="F:ATP-dependent peptidase activity"/>
    <property type="evidence" value="ECO:0007669"/>
    <property type="project" value="InterPro"/>
</dbReference>
<evidence type="ECO:0000256" key="4">
    <source>
        <dbReference type="ARBA" id="ARBA00022825"/>
    </source>
</evidence>
<protein>
    <recommendedName>
        <fullName evidence="6">Lon proteolytic domain-containing protein</fullName>
    </recommendedName>
</protein>
<evidence type="ECO:0000256" key="3">
    <source>
        <dbReference type="ARBA" id="ARBA00022801"/>
    </source>
</evidence>
<dbReference type="InterPro" id="IPR054594">
    <property type="entry name" value="Lon_lid"/>
</dbReference>
<name>A0A6C0IUK1_9ZZZZ</name>
<dbReference type="GO" id="GO:0004252">
    <property type="term" value="F:serine-type endopeptidase activity"/>
    <property type="evidence" value="ECO:0007669"/>
    <property type="project" value="InterPro"/>
</dbReference>
<dbReference type="Pfam" id="PF22667">
    <property type="entry name" value="Lon_lid"/>
    <property type="match status" value="1"/>
</dbReference>
<dbReference type="InterPro" id="IPR003959">
    <property type="entry name" value="ATPase_AAA_core"/>
</dbReference>
<keyword evidence="5" id="KW-0067">ATP-binding</keyword>
<dbReference type="AlphaFoldDB" id="A0A6C0IUK1"/>
<proteinExistence type="predicted"/>
<dbReference type="Pfam" id="PF05362">
    <property type="entry name" value="Lon_C"/>
    <property type="match status" value="1"/>
</dbReference>
<dbReference type="InterPro" id="IPR027065">
    <property type="entry name" value="Lon_Prtase"/>
</dbReference>
<dbReference type="SUPFAM" id="SSF54211">
    <property type="entry name" value="Ribosomal protein S5 domain 2-like"/>
    <property type="match status" value="1"/>
</dbReference>
<feature type="domain" description="Lon proteolytic" evidence="6">
    <location>
        <begin position="757"/>
        <end position="956"/>
    </location>
</feature>
<accession>A0A6C0IUK1</accession>
<dbReference type="SMART" id="SM00382">
    <property type="entry name" value="AAA"/>
    <property type="match status" value="1"/>
</dbReference>